<dbReference type="PANTHER" id="PTHR43229:SF2">
    <property type="entry name" value="NODULATION PROTEIN J"/>
    <property type="match status" value="1"/>
</dbReference>
<reference evidence="7 8" key="1">
    <citation type="submission" date="2023-02" db="EMBL/GenBank/DDBJ databases">
        <title>Genome sequence of Lacticaseibacillus sp. KACC 23028.</title>
        <authorList>
            <person name="Kim S."/>
            <person name="Heo J."/>
            <person name="Kwon S.-W."/>
        </authorList>
    </citation>
    <scope>NUCLEOTIDE SEQUENCE [LARGE SCALE GENOMIC DNA]</scope>
    <source>
        <strain evidence="7 8">KACC 23028</strain>
    </source>
</reference>
<dbReference type="InterPro" id="IPR013525">
    <property type="entry name" value="ABC2_TM"/>
</dbReference>
<keyword evidence="3 5" id="KW-1133">Transmembrane helix</keyword>
<feature type="transmembrane region" description="Helical" evidence="5">
    <location>
        <begin position="100"/>
        <end position="127"/>
    </location>
</feature>
<evidence type="ECO:0000256" key="1">
    <source>
        <dbReference type="ARBA" id="ARBA00004141"/>
    </source>
</evidence>
<keyword evidence="4 5" id="KW-0472">Membrane</keyword>
<comment type="subcellular location">
    <subcellularLocation>
        <location evidence="1">Membrane</location>
        <topology evidence="1">Multi-pass membrane protein</topology>
    </subcellularLocation>
</comment>
<protein>
    <submittedName>
        <fullName evidence="7">ABC transporter permease</fullName>
    </submittedName>
</protein>
<gene>
    <name evidence="7" type="ORF">PQ472_01460</name>
</gene>
<feature type="transmembrane region" description="Helical" evidence="5">
    <location>
        <begin position="133"/>
        <end position="153"/>
    </location>
</feature>
<feature type="transmembrane region" description="Helical" evidence="5">
    <location>
        <begin position="58"/>
        <end position="79"/>
    </location>
</feature>
<feature type="transmembrane region" description="Helical" evidence="5">
    <location>
        <begin position="224"/>
        <end position="242"/>
    </location>
</feature>
<dbReference type="Pfam" id="PF01061">
    <property type="entry name" value="ABC2_membrane"/>
    <property type="match status" value="1"/>
</dbReference>
<evidence type="ECO:0000256" key="4">
    <source>
        <dbReference type="ARBA" id="ARBA00023136"/>
    </source>
</evidence>
<feature type="domain" description="ABC-2 type transporter transmembrane" evidence="6">
    <location>
        <begin position="17"/>
        <end position="214"/>
    </location>
</feature>
<feature type="transmembrane region" description="Helical" evidence="5">
    <location>
        <begin position="165"/>
        <end position="185"/>
    </location>
</feature>
<sequence>MMKRLGKQFVFDVKREVLRNQSFLFFSVLMPAGFYLLFTKVMISGTKSEMRGFAMSYMGSMIVYSGLISAFFGITALMMRDRKTGYLTRLSLSPTGLLPYYVSIGLLFVLINFAAFAVIGLLAVVLNGVNLTFLQWAWIVVIGLIGQVPLLIIGTMLSHLKREETLSVASNLLTFPMAIISGLWWPLSMLPRWVQAIGQLMPTYMTNHLLTAVMTNGKINGSDVIGLLAWILVALAAVAIQIQMEKRWQHESNFA</sequence>
<keyword evidence="8" id="KW-1185">Reference proteome</keyword>
<dbReference type="EMBL" id="CP117884">
    <property type="protein sequence ID" value="WDF82938.1"/>
    <property type="molecule type" value="Genomic_DNA"/>
</dbReference>
<dbReference type="Proteomes" id="UP001220377">
    <property type="component" value="Chromosome"/>
</dbReference>
<name>A0ABY7WRX2_9LACO</name>
<evidence type="ECO:0000256" key="5">
    <source>
        <dbReference type="SAM" id="Phobius"/>
    </source>
</evidence>
<dbReference type="PANTHER" id="PTHR43229">
    <property type="entry name" value="NODULATION PROTEIN J"/>
    <property type="match status" value="1"/>
</dbReference>
<dbReference type="InterPro" id="IPR051784">
    <property type="entry name" value="Nod_factor_ABC_transporter"/>
</dbReference>
<evidence type="ECO:0000256" key="3">
    <source>
        <dbReference type="ARBA" id="ARBA00022989"/>
    </source>
</evidence>
<evidence type="ECO:0000259" key="6">
    <source>
        <dbReference type="Pfam" id="PF01061"/>
    </source>
</evidence>
<organism evidence="7 8">
    <name type="scientific">Lacticaseibacillus pabuli</name>
    <dbReference type="NCBI Taxonomy" id="3025672"/>
    <lineage>
        <taxon>Bacteria</taxon>
        <taxon>Bacillati</taxon>
        <taxon>Bacillota</taxon>
        <taxon>Bacilli</taxon>
        <taxon>Lactobacillales</taxon>
        <taxon>Lactobacillaceae</taxon>
        <taxon>Lacticaseibacillus</taxon>
    </lineage>
</organism>
<proteinExistence type="predicted"/>
<dbReference type="InterPro" id="IPR000412">
    <property type="entry name" value="ABC_2_transport"/>
</dbReference>
<feature type="transmembrane region" description="Helical" evidence="5">
    <location>
        <begin position="21"/>
        <end position="38"/>
    </location>
</feature>
<evidence type="ECO:0000313" key="8">
    <source>
        <dbReference type="Proteomes" id="UP001220377"/>
    </source>
</evidence>
<accession>A0ABY7WRX2</accession>
<evidence type="ECO:0000256" key="2">
    <source>
        <dbReference type="ARBA" id="ARBA00022692"/>
    </source>
</evidence>
<dbReference type="PIRSF" id="PIRSF006648">
    <property type="entry name" value="DrrB"/>
    <property type="match status" value="1"/>
</dbReference>
<keyword evidence="2 5" id="KW-0812">Transmembrane</keyword>
<evidence type="ECO:0000313" key="7">
    <source>
        <dbReference type="EMBL" id="WDF82938.1"/>
    </source>
</evidence>